<evidence type="ECO:0000259" key="19">
    <source>
        <dbReference type="Pfam" id="PF12781"/>
    </source>
</evidence>
<keyword evidence="5" id="KW-0547">Nucleotide-binding</keyword>
<evidence type="ECO:0000256" key="5">
    <source>
        <dbReference type="ARBA" id="ARBA00022741"/>
    </source>
</evidence>
<dbReference type="Pfam" id="PF12780">
    <property type="entry name" value="AAA_8"/>
    <property type="match status" value="2"/>
</dbReference>
<evidence type="ECO:0000259" key="21">
    <source>
        <dbReference type="Pfam" id="PF17857"/>
    </source>
</evidence>
<evidence type="ECO:0000259" key="18">
    <source>
        <dbReference type="Pfam" id="PF12780"/>
    </source>
</evidence>
<feature type="domain" description="Dynein heavy chain AAA lid" evidence="22">
    <location>
        <begin position="2020"/>
        <end position="2159"/>
    </location>
</feature>
<gene>
    <name evidence="24" type="ORF">ALC62_06439</name>
</gene>
<feature type="domain" description="Dynein heavy chain ATP-binding dynein motor region" evidence="19">
    <location>
        <begin position="1529"/>
        <end position="1574"/>
    </location>
</feature>
<feature type="domain" description="Dynein heavy chain ATP-binding dynein motor region" evidence="19">
    <location>
        <begin position="1596"/>
        <end position="1670"/>
    </location>
</feature>
<dbReference type="InterPro" id="IPR027417">
    <property type="entry name" value="P-loop_NTPase"/>
</dbReference>
<dbReference type="InterPro" id="IPR024317">
    <property type="entry name" value="Dynein_heavy_chain_D4_dom"/>
</dbReference>
<evidence type="ECO:0000259" key="14">
    <source>
        <dbReference type="Pfam" id="PF03028"/>
    </source>
</evidence>
<dbReference type="Pfam" id="PF12775">
    <property type="entry name" value="AAA_7"/>
    <property type="match status" value="1"/>
</dbReference>
<dbReference type="GO" id="GO:0008569">
    <property type="term" value="F:minus-end-directed microtubule motor activity"/>
    <property type="evidence" value="ECO:0007669"/>
    <property type="project" value="InterPro"/>
</dbReference>
<dbReference type="Pfam" id="PF12774">
    <property type="entry name" value="AAA_6"/>
    <property type="match status" value="1"/>
</dbReference>
<dbReference type="GO" id="GO:0005524">
    <property type="term" value="F:ATP binding"/>
    <property type="evidence" value="ECO:0007669"/>
    <property type="project" value="UniProtKB-KW"/>
</dbReference>
<dbReference type="Gene3D" id="1.20.1270.280">
    <property type="match status" value="1"/>
</dbReference>
<keyword evidence="10" id="KW-0505">Motor protein</keyword>
<evidence type="ECO:0000259" key="15">
    <source>
        <dbReference type="Pfam" id="PF08393"/>
    </source>
</evidence>
<dbReference type="Pfam" id="PF17852">
    <property type="entry name" value="Dynein_AAA_lid"/>
    <property type="match status" value="1"/>
</dbReference>
<feature type="domain" description="Dynein heavy chain region D6 P-loop" evidence="14">
    <location>
        <begin position="1901"/>
        <end position="1986"/>
    </location>
</feature>
<dbReference type="EMBL" id="KQ977444">
    <property type="protein sequence ID" value="KYN02640.1"/>
    <property type="molecule type" value="Genomic_DNA"/>
</dbReference>
<dbReference type="Gene3D" id="1.10.8.720">
    <property type="entry name" value="Region D6 of dynein motor"/>
    <property type="match status" value="1"/>
</dbReference>
<dbReference type="Gene3D" id="1.10.8.710">
    <property type="match status" value="1"/>
</dbReference>
<dbReference type="InterPro" id="IPR035699">
    <property type="entry name" value="AAA_6"/>
</dbReference>
<evidence type="ECO:0000259" key="22">
    <source>
        <dbReference type="Pfam" id="PF18198"/>
    </source>
</evidence>
<accession>A0A195CPT3</accession>
<keyword evidence="3" id="KW-0963">Cytoplasm</keyword>
<comment type="similarity">
    <text evidence="2">Belongs to the dynein heavy chain family.</text>
</comment>
<dbReference type="FunFam" id="3.10.490.20:FF:000009">
    <property type="entry name" value="Dynein heavy chain 4"/>
    <property type="match status" value="1"/>
</dbReference>
<feature type="domain" description="Dynein heavy chain AAA 5 extension" evidence="20">
    <location>
        <begin position="439"/>
        <end position="557"/>
    </location>
</feature>
<evidence type="ECO:0000256" key="12">
    <source>
        <dbReference type="ARBA" id="ARBA00023273"/>
    </source>
</evidence>
<dbReference type="STRING" id="456900.A0A195CPT3"/>
<keyword evidence="11" id="KW-0206">Cytoskeleton</keyword>
<protein>
    <submittedName>
        <fullName evidence="24">Dynein heavy chain 1, axonemal</fullName>
    </submittedName>
</protein>
<dbReference type="InterPro" id="IPR042222">
    <property type="entry name" value="Dynein_2_N"/>
</dbReference>
<evidence type="ECO:0000256" key="10">
    <source>
        <dbReference type="ARBA" id="ARBA00023175"/>
    </source>
</evidence>
<evidence type="ECO:0000256" key="6">
    <source>
        <dbReference type="ARBA" id="ARBA00022840"/>
    </source>
</evidence>
<dbReference type="GO" id="GO:0051959">
    <property type="term" value="F:dynein light intermediate chain binding"/>
    <property type="evidence" value="ECO:0007669"/>
    <property type="project" value="InterPro"/>
</dbReference>
<dbReference type="Gene3D" id="1.10.8.1220">
    <property type="match status" value="1"/>
</dbReference>
<dbReference type="GO" id="GO:0030286">
    <property type="term" value="C:dynein complex"/>
    <property type="evidence" value="ECO:0007669"/>
    <property type="project" value="UniProtKB-KW"/>
</dbReference>
<dbReference type="SUPFAM" id="SSF52540">
    <property type="entry name" value="P-loop containing nucleoside triphosphate hydrolases"/>
    <property type="match status" value="2"/>
</dbReference>
<dbReference type="Gene3D" id="1.20.140.100">
    <property type="entry name" value="Dynein heavy chain, N-terminal domain 2"/>
    <property type="match status" value="1"/>
</dbReference>
<evidence type="ECO:0000256" key="11">
    <source>
        <dbReference type="ARBA" id="ARBA00023212"/>
    </source>
</evidence>
<dbReference type="Pfam" id="PF12781">
    <property type="entry name" value="AAA_9"/>
    <property type="match status" value="2"/>
</dbReference>
<dbReference type="Pfam" id="PF18198">
    <property type="entry name" value="AAA_lid_11"/>
    <property type="match status" value="1"/>
</dbReference>
<dbReference type="InterPro" id="IPR004273">
    <property type="entry name" value="Dynein_heavy_D6_P-loop"/>
</dbReference>
<reference evidence="24 25" key="1">
    <citation type="submission" date="2016-03" db="EMBL/GenBank/DDBJ databases">
        <title>Cyphomyrmex costatus WGS genome.</title>
        <authorList>
            <person name="Nygaard S."/>
            <person name="Hu H."/>
            <person name="Boomsma J."/>
            <person name="Zhang G."/>
        </authorList>
    </citation>
    <scope>NUCLEOTIDE SEQUENCE [LARGE SCALE GENOMIC DNA]</scope>
    <source>
        <strain evidence="24">MS0001</strain>
        <tissue evidence="24">Whole body</tissue>
    </source>
</reference>
<dbReference type="InterPro" id="IPR042219">
    <property type="entry name" value="AAA_lid_11_sf"/>
</dbReference>
<feature type="domain" description="Dynein heavy chain hydrolytic ATP-binding dynein motor region" evidence="16">
    <location>
        <begin position="154"/>
        <end position="211"/>
    </location>
</feature>
<dbReference type="InterPro" id="IPR043160">
    <property type="entry name" value="Dynein_C_barrel"/>
</dbReference>
<keyword evidence="7" id="KW-0243">Dynein</keyword>
<dbReference type="FunFam" id="1.10.8.1220:FF:000001">
    <property type="entry name" value="Dynein axonemal heavy chain 5"/>
    <property type="match status" value="1"/>
</dbReference>
<evidence type="ECO:0000256" key="9">
    <source>
        <dbReference type="ARBA" id="ARBA00023069"/>
    </source>
</evidence>
<feature type="coiled-coil region" evidence="13">
    <location>
        <begin position="1400"/>
        <end position="1448"/>
    </location>
</feature>
<keyword evidence="12" id="KW-0966">Cell projection</keyword>
<dbReference type="Gene3D" id="3.10.490.20">
    <property type="match status" value="1"/>
</dbReference>
<feature type="domain" description="Dynein heavy chain AAA module D4" evidence="18">
    <location>
        <begin position="976"/>
        <end position="1145"/>
    </location>
</feature>
<evidence type="ECO:0000256" key="7">
    <source>
        <dbReference type="ARBA" id="ARBA00023017"/>
    </source>
</evidence>
<dbReference type="Gene3D" id="1.20.920.20">
    <property type="match status" value="1"/>
</dbReference>
<feature type="domain" description="Dynein heavy chain linker" evidence="15">
    <location>
        <begin position="2"/>
        <end position="126"/>
    </location>
</feature>
<evidence type="ECO:0000313" key="25">
    <source>
        <dbReference type="Proteomes" id="UP000078542"/>
    </source>
</evidence>
<dbReference type="Gene3D" id="1.20.920.30">
    <property type="match status" value="1"/>
</dbReference>
<comment type="subcellular location">
    <subcellularLocation>
        <location evidence="1">Cytoplasm</location>
        <location evidence="1">Cytoskeleton</location>
        <location evidence="1">Cilium axoneme</location>
    </subcellularLocation>
</comment>
<dbReference type="InterPro" id="IPR041658">
    <property type="entry name" value="AAA_lid_11"/>
</dbReference>
<dbReference type="GO" id="GO:0045505">
    <property type="term" value="F:dynein intermediate chain binding"/>
    <property type="evidence" value="ECO:0007669"/>
    <property type="project" value="InterPro"/>
</dbReference>
<feature type="domain" description="Dynein heavy chain coiled coil stalk" evidence="17">
    <location>
        <begin position="1162"/>
        <end position="1501"/>
    </location>
</feature>
<dbReference type="GO" id="GO:0005930">
    <property type="term" value="C:axoneme"/>
    <property type="evidence" value="ECO:0007669"/>
    <property type="project" value="UniProtKB-SubCell"/>
</dbReference>
<dbReference type="FunFam" id="1.10.8.720:FF:000001">
    <property type="entry name" value="dynein heavy chain 7, axonemal"/>
    <property type="match status" value="1"/>
</dbReference>
<dbReference type="Pfam" id="PF17857">
    <property type="entry name" value="AAA_lid_1"/>
    <property type="match status" value="1"/>
</dbReference>
<evidence type="ECO:0000313" key="24">
    <source>
        <dbReference type="EMBL" id="KYN02640.1"/>
    </source>
</evidence>
<dbReference type="Gene3D" id="3.40.50.300">
    <property type="entry name" value="P-loop containing nucleotide triphosphate hydrolases"/>
    <property type="match status" value="5"/>
</dbReference>
<dbReference type="Pfam" id="PF03028">
    <property type="entry name" value="Dynein_heavy"/>
    <property type="match status" value="1"/>
</dbReference>
<evidence type="ECO:0000259" key="23">
    <source>
        <dbReference type="Pfam" id="PF18199"/>
    </source>
</evidence>
<feature type="domain" description="Dynein heavy chain AAA module D4" evidence="18">
    <location>
        <begin position="938"/>
        <end position="972"/>
    </location>
</feature>
<dbReference type="InterPro" id="IPR041466">
    <property type="entry name" value="Dynein_AAA5_ext"/>
</dbReference>
<feature type="domain" description="Dynein heavy chain 3 AAA+ lid" evidence="21">
    <location>
        <begin position="789"/>
        <end position="831"/>
    </location>
</feature>
<keyword evidence="9" id="KW-0969">Cilium</keyword>
<dbReference type="Proteomes" id="UP000078542">
    <property type="component" value="Unassembled WGS sequence"/>
</dbReference>
<evidence type="ECO:0000259" key="20">
    <source>
        <dbReference type="Pfam" id="PF17852"/>
    </source>
</evidence>
<dbReference type="FunFam" id="1.20.920.20:FF:000001">
    <property type="entry name" value="dynein heavy chain 2, axonemal"/>
    <property type="match status" value="1"/>
</dbReference>
<name>A0A195CPT3_9HYME</name>
<dbReference type="InterPro" id="IPR026983">
    <property type="entry name" value="DHC"/>
</dbReference>
<keyword evidence="25" id="KW-1185">Reference proteome</keyword>
<dbReference type="Pfam" id="PF12777">
    <property type="entry name" value="MT"/>
    <property type="match status" value="1"/>
</dbReference>
<dbReference type="InterPro" id="IPR043157">
    <property type="entry name" value="Dynein_AAA1S"/>
</dbReference>
<dbReference type="GO" id="GO:0005874">
    <property type="term" value="C:microtubule"/>
    <property type="evidence" value="ECO:0007669"/>
    <property type="project" value="UniProtKB-KW"/>
</dbReference>
<evidence type="ECO:0000256" key="13">
    <source>
        <dbReference type="SAM" id="Coils"/>
    </source>
</evidence>
<dbReference type="Pfam" id="PF08393">
    <property type="entry name" value="DHC_N2"/>
    <property type="match status" value="1"/>
</dbReference>
<evidence type="ECO:0000256" key="1">
    <source>
        <dbReference type="ARBA" id="ARBA00004430"/>
    </source>
</evidence>
<evidence type="ECO:0000256" key="4">
    <source>
        <dbReference type="ARBA" id="ARBA00022701"/>
    </source>
</evidence>
<evidence type="ECO:0000259" key="16">
    <source>
        <dbReference type="Pfam" id="PF12774"/>
    </source>
</evidence>
<keyword evidence="6" id="KW-0067">ATP-binding</keyword>
<sequence>MKHKETVKIVADTAAREFLIESALDKMITDWKTITMDVLPYKDTDKYIMKISDEIIAFLDDDLLKTQHLSLSPFKAVFESQIDKWEAKLRLVQEVIALWVEVQKQWMYLEPIFASLEELQKLIRGSQTEVQRLMLEAVMTIEIHAKEVLYKLLPVAMMVPNYALIAEISLFSYGFVNAANLARKITTTFKLSSEQLSTQEHYDFGMRAVRTRGINKLVLIFLFLDIVSDIFPGLIEKPMDYEILEAGIRRSIRQMESIEVVTLITDFVRKVCYKILKHTCTSLKGQLQPNGKSFTTVITYTLNPKAITMGQLYGEYDFDTHEWTDGILPTLIRMDIAAADCDKRWYIFDGPVDVVWIENLNTVLDDNKRLCLISGEIMKLLPTQTIMFEISDLRVASPATVSRCGMVYMEPENVGLQPLIDCWIRSLPTTMNDYIEEITKLTTQLVLPGLKIVRESLREIVRTVDSAVVQSYINLMNFRIKPMTRRDGKAPPSLAFQNTIPDLLSPWAAFATVWGLGATCDYKSRRIFSDWMKRVQKEAQHKLSFPEEGLVFDYRLHDGGFTDPIEVREPIPPKWYEWLDGVLSITVKPKIKYMDIIIPTMDSVRSAALIEYLLTNETNILCVGTTGSGKTNMPKKYICDFMTFLARTAANQIQDLIDAKLDKRRRGIYGPPILKKQVFFIDDLNMPALDTCGAQPAIELIRQFMDFNGWYDKKEIGSFRLIEDVNFVAAMRHPGGGRNPITARLLRHFHIIAFPEMKDDAKSYIFKTILDSWMSSISEFYDLLDDIVDSTLKVFTITRNEMLPTPNKSHYSFNLRDLSKVFQGILMADAKKILILNRNYIKINQIIKLILFSVETNLGVYYLYVNLFARNSYYFGIMKIFESLAIALLMTMIKNETVFYSDFCNPVGEYEEITNIEKIRSILLDFLHSYNDLTTSPMQLVFFEDAINHICRITRILRQPRGNALLLGMSGSVLWITNDSMLEDLNNILNNGDVPNILVYQTDEVDKIYQAMRAPEAGLQINRNNLFFVYQKAVRSNFHAVITMNPIGDTFRSRIRQFQALVNCCTIDWFCPWPDAALQNIATHFLSNIKDKSISDDTLQSIVKICQYIHCSVIEANDRFLKELDRHNYVTPTPYLELLSNYGDLLNELNSSMIRLSTLVRLNKFANTETEVKDIQEVLEQMKPELEKAAEATARMIHEITRDTIETEKTKMEAMPQEAAASKMKEENKAIRDEAEADLSEVKPMLEAAEASLKALNKRDITKVKAMKRPPEGVLLVIEAMCIINNVTPYKLPGKLPGEKILDYWTPGTEMLADPVHFLYTMAHFKKEDIMEEIINKLKDYIENPNFQSDKILQVSRACHSLCLWIHAMYNYYFVNKKVAPKMTALAKAEEILVKTETALADAITKLQQIQEGIKKLQDQLREEEAKKTELEREKQLCEERIARAVRLIVGLLDEQKRWIIIVDNIKMSLKNAVGDILLSSGAIAYLTPFTGTYRQNLLATWYDALGEDIPHTPGCNPILTLGNQMEIRNWHMHGLPKDTLSIENAVLVTNSKRWPLFIDPQAQANKWIRNMVNIIYRENVKQRFEKKINTLRPYSGLADQMLSLVTIKERPDLEQERNALIVSSVEMKQDLEEIENKILHRLTVSAGSIIDDIDLIYTLEASKTKSEEIKMKMETIELTQTDIDFTRSLYMPVANRAQILFFCIADLQRIDIMYQYSLEWFVIILNKNISNTEKNSKYNINERIANINKNFTFAFFTNVCRNLFEKHKMHFGFLGCARILLDNGTIDPMKWRHFLTTTTPIRELPNPASEWITTRCWQEIQTNSLSQFKNIFDTQEAHLAPFLQPWKTELDDFEKLLVLKYLRPDKITNAMQIYLAKYLGQQFVEPQTTELLVIYEESSNTTPIVFIFSPGTDPAAELYNFVEKLKMDRKFYSISLGQGQEFRAQIMLKESAEMGTWLFFQNCHLVPSWMPKLKFLIETLSSEKNSLKLPIANMLRAYLTQVTEMQEFLQLDHLKALSFKRLIFSLCMFHSILIERWKFGPLGFNISYDFTNDDLAICLSQLYMFLMEYDTLSFKVLIYTTGHINYGGRIIDDWDRRCVLTLLEDYYNANVISQDYQYDEQGFYYQLPAVASFNDYLEYIKGFPLNDNPSLFGMHSNADISYAQAEAYACLTTLLNMQPRELGVTVTSVEEVTTQIAKNMLAMMPESFDLITMQTRYPMSYEESFNTVLVEEAKRYNDLLEIVKSTLQDLLKALRGLVVISKQLEMMATSLFNNKIPENWQNKSYPSLKGFYFPQAFLTSTLQNFARKHMPSIDTIDFSYKILSSKPTQRPPNGYVIYGLFLESCRWDGNYLVESLPKELFTDMPPILLLPEVHHVIPSHKIYLCPVYKTTERSGTLSTTGYFTNFVLAIEIPINKPQSHWIKRRVALICTLDY</sequence>
<dbReference type="Gene3D" id="6.10.140.1060">
    <property type="match status" value="1"/>
</dbReference>
<dbReference type="PANTHER" id="PTHR22878:SF73">
    <property type="entry name" value="DYNEIN AXONEMAL HEAVY CHAIN 1"/>
    <property type="match status" value="1"/>
</dbReference>
<evidence type="ECO:0000259" key="17">
    <source>
        <dbReference type="Pfam" id="PF12777"/>
    </source>
</evidence>
<evidence type="ECO:0000256" key="8">
    <source>
        <dbReference type="ARBA" id="ARBA00023054"/>
    </source>
</evidence>
<dbReference type="Pfam" id="PF18199">
    <property type="entry name" value="Dynein_C"/>
    <property type="match status" value="1"/>
</dbReference>
<feature type="domain" description="Dynein heavy chain C-terminal" evidence="23">
    <location>
        <begin position="2289"/>
        <end position="2431"/>
    </location>
</feature>
<evidence type="ECO:0000256" key="3">
    <source>
        <dbReference type="ARBA" id="ARBA00022490"/>
    </source>
</evidence>
<dbReference type="InterPro" id="IPR041228">
    <property type="entry name" value="Dynein_C"/>
</dbReference>
<dbReference type="InterPro" id="IPR024743">
    <property type="entry name" value="Dynein_HC_stalk"/>
</dbReference>
<evidence type="ECO:0000256" key="2">
    <source>
        <dbReference type="ARBA" id="ARBA00008887"/>
    </source>
</evidence>
<dbReference type="GO" id="GO:0007018">
    <property type="term" value="P:microtubule-based movement"/>
    <property type="evidence" value="ECO:0007669"/>
    <property type="project" value="InterPro"/>
</dbReference>
<keyword evidence="8 13" id="KW-0175">Coiled coil</keyword>
<dbReference type="InterPro" id="IPR013602">
    <property type="entry name" value="Dynein_heavy_linker"/>
</dbReference>
<dbReference type="InterPro" id="IPR035706">
    <property type="entry name" value="AAA_9"/>
</dbReference>
<proteinExistence type="inferred from homology"/>
<keyword evidence="4" id="KW-0493">Microtubule</keyword>
<organism evidence="24 25">
    <name type="scientific">Cyphomyrmex costatus</name>
    <dbReference type="NCBI Taxonomy" id="456900"/>
    <lineage>
        <taxon>Eukaryota</taxon>
        <taxon>Metazoa</taxon>
        <taxon>Ecdysozoa</taxon>
        <taxon>Arthropoda</taxon>
        <taxon>Hexapoda</taxon>
        <taxon>Insecta</taxon>
        <taxon>Pterygota</taxon>
        <taxon>Neoptera</taxon>
        <taxon>Endopterygota</taxon>
        <taxon>Hymenoptera</taxon>
        <taxon>Apocrita</taxon>
        <taxon>Aculeata</taxon>
        <taxon>Formicoidea</taxon>
        <taxon>Formicidae</taxon>
        <taxon>Myrmicinae</taxon>
        <taxon>Cyphomyrmex</taxon>
    </lineage>
</organism>
<dbReference type="InterPro" id="IPR041589">
    <property type="entry name" value="DNAH3_AAA_lid_1"/>
</dbReference>
<dbReference type="PANTHER" id="PTHR22878">
    <property type="entry name" value="DYNEIN HEAVY CHAIN 6, AXONEMAL-LIKE-RELATED"/>
    <property type="match status" value="1"/>
</dbReference>